<dbReference type="RefSeq" id="WP_354144574.1">
    <property type="nucleotide sequence ID" value="NZ_JAZDQV010000005.1"/>
</dbReference>
<dbReference type="Proteomes" id="UP001343492">
    <property type="component" value="Unassembled WGS sequence"/>
</dbReference>
<sequence length="216" mass="23114">MTRRSRIVSTVALAIALAGCAKEGELVVEQGVGITAVLSSCPAVGIPDYTGDITLFRGAGEQTADNIDVVAAITNLRYTCDETGERVYTNATFDVLARRTDVHGARMVQLPYFSSVLRGGSAVVTKRVGKVTLTFADGEERASASAQAGAFVDRAEATLPAEIRERITRRRRPGDPDAALDPLADPQVRAAVQRASFELLIGFQLTQDQLAYNATR</sequence>
<comment type="caution">
    <text evidence="1">The sequence shown here is derived from an EMBL/GenBank/DDBJ whole genome shotgun (WGS) entry which is preliminary data.</text>
</comment>
<gene>
    <name evidence="1" type="ORF">VRS74_06720</name>
</gene>
<reference evidence="1 2" key="1">
    <citation type="submission" date="2024-01" db="EMBL/GenBank/DDBJ databases">
        <title>The genome sequence of Erythrobacteraceae sp. strain 1XM1-14.</title>
        <authorList>
            <person name="Liu Y."/>
        </authorList>
    </citation>
    <scope>NUCLEOTIDE SEQUENCE [LARGE SCALE GENOMIC DNA]</scope>
    <source>
        <strain evidence="1 2">1XM1-14</strain>
    </source>
</reference>
<dbReference type="EMBL" id="JAZDQV010000005">
    <property type="protein sequence ID" value="MEE1877377.1"/>
    <property type="molecule type" value="Genomic_DNA"/>
</dbReference>
<accession>A0ABU7GE48</accession>
<name>A0ABU7GE48_9SPHN</name>
<proteinExistence type="predicted"/>
<keyword evidence="2" id="KW-1185">Reference proteome</keyword>
<dbReference type="PROSITE" id="PS51257">
    <property type="entry name" value="PROKAR_LIPOPROTEIN"/>
    <property type="match status" value="1"/>
</dbReference>
<organism evidence="1 2">
    <name type="scientific">Altererythrobacter litoralis</name>
    <dbReference type="NCBI Taxonomy" id="3113904"/>
    <lineage>
        <taxon>Bacteria</taxon>
        <taxon>Pseudomonadati</taxon>
        <taxon>Pseudomonadota</taxon>
        <taxon>Alphaproteobacteria</taxon>
        <taxon>Sphingomonadales</taxon>
        <taxon>Erythrobacteraceae</taxon>
        <taxon>Altererythrobacter</taxon>
    </lineage>
</organism>
<evidence type="ECO:0000313" key="2">
    <source>
        <dbReference type="Proteomes" id="UP001343492"/>
    </source>
</evidence>
<protein>
    <submittedName>
        <fullName evidence="1">Uncharacterized protein</fullName>
    </submittedName>
</protein>
<evidence type="ECO:0000313" key="1">
    <source>
        <dbReference type="EMBL" id="MEE1877377.1"/>
    </source>
</evidence>